<protein>
    <recommendedName>
        <fullName evidence="2">ArsA HSP20-like domain-containing protein</fullName>
    </recommendedName>
</protein>
<accession>A0AAU8DJ52</accession>
<proteinExistence type="inferred from homology"/>
<dbReference type="InterPro" id="IPR040612">
    <property type="entry name" value="ArsA_HSP20-like"/>
</dbReference>
<evidence type="ECO:0000313" key="3">
    <source>
        <dbReference type="EMBL" id="XCG62220.1"/>
    </source>
</evidence>
<organism evidence="3">
    <name type="scientific">Nakamurella sp. A5-74</name>
    <dbReference type="NCBI Taxonomy" id="3158264"/>
    <lineage>
        <taxon>Bacteria</taxon>
        <taxon>Bacillati</taxon>
        <taxon>Actinomycetota</taxon>
        <taxon>Actinomycetes</taxon>
        <taxon>Nakamurellales</taxon>
        <taxon>Nakamurellaceae</taxon>
        <taxon>Nakamurella</taxon>
    </lineage>
</organism>
<feature type="domain" description="ArsA HSP20-like" evidence="2">
    <location>
        <begin position="253"/>
        <end position="315"/>
    </location>
</feature>
<name>A0AAU8DJ52_9ACTN</name>
<dbReference type="Gene3D" id="3.40.50.300">
    <property type="entry name" value="P-loop containing nucleotide triphosphate hydrolases"/>
    <property type="match status" value="1"/>
</dbReference>
<evidence type="ECO:0000256" key="1">
    <source>
        <dbReference type="ARBA" id="ARBA00011040"/>
    </source>
</evidence>
<dbReference type="RefSeq" id="WP_353647835.1">
    <property type="nucleotide sequence ID" value="NZ_CP159218.1"/>
</dbReference>
<dbReference type="EMBL" id="CP159218">
    <property type="protein sequence ID" value="XCG62220.1"/>
    <property type="molecule type" value="Genomic_DNA"/>
</dbReference>
<dbReference type="InterPro" id="IPR008978">
    <property type="entry name" value="HSP20-like_chaperone"/>
</dbReference>
<dbReference type="AlphaFoldDB" id="A0AAU8DJ52"/>
<dbReference type="Gene3D" id="2.60.40.790">
    <property type="match status" value="1"/>
</dbReference>
<dbReference type="CDD" id="cd06464">
    <property type="entry name" value="ACD_sHsps-like"/>
    <property type="match status" value="1"/>
</dbReference>
<evidence type="ECO:0000259" key="2">
    <source>
        <dbReference type="Pfam" id="PF17886"/>
    </source>
</evidence>
<comment type="similarity">
    <text evidence="1">Belongs to the arsA ATPase family.</text>
</comment>
<dbReference type="SUPFAM" id="SSF49764">
    <property type="entry name" value="HSP20-like chaperones"/>
    <property type="match status" value="1"/>
</dbReference>
<dbReference type="InterPro" id="IPR027417">
    <property type="entry name" value="P-loop_NTPase"/>
</dbReference>
<gene>
    <name evidence="3" type="ORF">ABLG96_13170</name>
</gene>
<reference evidence="3" key="1">
    <citation type="submission" date="2024-05" db="EMBL/GenBank/DDBJ databases">
        <authorList>
            <person name="Cai S.Y."/>
            <person name="Jin L.M."/>
            <person name="Li H.R."/>
        </authorList>
    </citation>
    <scope>NUCLEOTIDE SEQUENCE</scope>
    <source>
        <strain evidence="3">A5-74</strain>
    </source>
</reference>
<sequence length="337" mass="34764">MTVTLVAGPGGSGTTTIALALAATSVETVLITAAPTLPGAAGAAPVTVVRPDSRAFVAHHAQTGEDLAVLPREIAALPGVDLLATLSAVAETLRTRPYAELVIDAGAHAIELVGVLERLGRFTDALVPQALRILGRVTARTSGGGLAVWDGILDAALPGAMAVSGATAVVVVPAEPHRASLARLLPAQLSLFGIGTRCLIDRTDRHDAVAGTDAGTLTIPWPTGSARAPDLSPLLRHHTQSRAVADDTVVAVDDGYEWPLPVPGVHRDQLDLERDDDALLISVGPVVRRLELPSVLQRCSVASARFADGVLTVGFVPDPSHWPAWARQPAASGVGDE</sequence>
<dbReference type="Pfam" id="PF17886">
    <property type="entry name" value="ArsA_HSP20"/>
    <property type="match status" value="1"/>
</dbReference>